<dbReference type="InterPro" id="IPR050611">
    <property type="entry name" value="ABCF"/>
</dbReference>
<dbReference type="PANTHER" id="PTHR19211">
    <property type="entry name" value="ATP-BINDING TRANSPORT PROTEIN-RELATED"/>
    <property type="match status" value="1"/>
</dbReference>
<feature type="domain" description="ABC transporter" evidence="5">
    <location>
        <begin position="2"/>
        <end position="243"/>
    </location>
</feature>
<dbReference type="Proteomes" id="UP000239089">
    <property type="component" value="Unassembled WGS sequence"/>
</dbReference>
<reference evidence="6 7" key="1">
    <citation type="journal article" date="2018" name="Arch. Microbiol.">
        <title>New insights into the metabolic potential of the phototrophic purple bacterium Rhodopila globiformis DSM 161(T) from its draft genome sequence and evidence for a vanadium-dependent nitrogenase.</title>
        <authorList>
            <person name="Imhoff J.F."/>
            <person name="Rahn T."/>
            <person name="Kunzel S."/>
            <person name="Neulinger S.C."/>
        </authorList>
    </citation>
    <scope>NUCLEOTIDE SEQUENCE [LARGE SCALE GENOMIC DNA]</scope>
    <source>
        <strain evidence="6 7">DSM 16996</strain>
    </source>
</reference>
<organism evidence="6 7">
    <name type="scientific">Rhodoblastus sphagnicola</name>
    <dbReference type="NCBI Taxonomy" id="333368"/>
    <lineage>
        <taxon>Bacteria</taxon>
        <taxon>Pseudomonadati</taxon>
        <taxon>Pseudomonadota</taxon>
        <taxon>Alphaproteobacteria</taxon>
        <taxon>Hyphomicrobiales</taxon>
        <taxon>Rhodoblastaceae</taxon>
        <taxon>Rhodoblastus</taxon>
    </lineage>
</organism>
<dbReference type="SMART" id="SM00382">
    <property type="entry name" value="AAA"/>
    <property type="match status" value="2"/>
</dbReference>
<dbReference type="EMBL" id="NHSJ01000089">
    <property type="protein sequence ID" value="PPQ29632.1"/>
    <property type="molecule type" value="Genomic_DNA"/>
</dbReference>
<dbReference type="Pfam" id="PF12848">
    <property type="entry name" value="ABC_tran_Xtn"/>
    <property type="match status" value="1"/>
</dbReference>
<dbReference type="GO" id="GO:0005524">
    <property type="term" value="F:ATP binding"/>
    <property type="evidence" value="ECO:0007669"/>
    <property type="project" value="UniProtKB-KW"/>
</dbReference>
<accession>A0A2S6N4V0</accession>
<dbReference type="FunFam" id="3.40.50.300:FF:000011">
    <property type="entry name" value="Putative ABC transporter ATP-binding component"/>
    <property type="match status" value="1"/>
</dbReference>
<keyword evidence="6" id="KW-0808">Transferase</keyword>
<dbReference type="Pfam" id="PF00005">
    <property type="entry name" value="ABC_tran"/>
    <property type="match status" value="2"/>
</dbReference>
<feature type="domain" description="ABC transporter" evidence="5">
    <location>
        <begin position="311"/>
        <end position="525"/>
    </location>
</feature>
<comment type="caution">
    <text evidence="6">The sequence shown here is derived from an EMBL/GenBank/DDBJ whole genome shotgun (WGS) entry which is preliminary data.</text>
</comment>
<dbReference type="SUPFAM" id="SSF52540">
    <property type="entry name" value="P-loop containing nucleoside triphosphate hydrolases"/>
    <property type="match status" value="2"/>
</dbReference>
<dbReference type="PROSITE" id="PS00211">
    <property type="entry name" value="ABC_TRANSPORTER_1"/>
    <property type="match status" value="2"/>
</dbReference>
<evidence type="ECO:0000259" key="5">
    <source>
        <dbReference type="PROSITE" id="PS50893"/>
    </source>
</evidence>
<dbReference type="GO" id="GO:0016740">
    <property type="term" value="F:transferase activity"/>
    <property type="evidence" value="ECO:0007669"/>
    <property type="project" value="UniProtKB-KW"/>
</dbReference>
<evidence type="ECO:0000313" key="7">
    <source>
        <dbReference type="Proteomes" id="UP000239089"/>
    </source>
</evidence>
<dbReference type="InterPro" id="IPR032524">
    <property type="entry name" value="ABC_tran_C"/>
</dbReference>
<dbReference type="CDD" id="cd03221">
    <property type="entry name" value="ABCF_EF-3"/>
    <property type="match status" value="2"/>
</dbReference>
<evidence type="ECO:0000256" key="2">
    <source>
        <dbReference type="ARBA" id="ARBA00022737"/>
    </source>
</evidence>
<dbReference type="RefSeq" id="WP_104508671.1">
    <property type="nucleotide sequence ID" value="NZ_JACIGC010000015.1"/>
</dbReference>
<dbReference type="Gene3D" id="3.40.50.300">
    <property type="entry name" value="P-loop containing nucleotide triphosphate hydrolases"/>
    <property type="match status" value="2"/>
</dbReference>
<comment type="similarity">
    <text evidence="1">Belongs to the ABC transporter superfamily.</text>
</comment>
<dbReference type="InterPro" id="IPR003439">
    <property type="entry name" value="ABC_transporter-like_ATP-bd"/>
</dbReference>
<sequence>MLQITDLTYRLGPRVLFDSASAVLPERGKVGFVGRNGAGKTTLFRLIRGEIAAEGGTMQIPRGARIGSVEQEAPGGEGKLIDFVLAADVERASLLEEAEVAHDPHRIAEIHVRLADIEAHAAPARAAEILAGLGFDEEAQNRALKEYSGGWRMRVALAAVLFARPDLLLLDEPTNYLDLEGALWLIDYLKTYPATTVIISHDRDLLNEVCDHIVHLEQAKLTVYRGNYDSFARQRAEARMLQAKFLKKQEDKRAHLQAFVDRFRAKATKARQAQSRLKMLEKMEEVSAVVDEEVLPFNFPSPERPLSPPLITLEGVCVGYDDRAVLSKLNLTLSDDDRIGLLGSNGNGKSTFAKLLGGRLPAMSGVMKRSSKLEAGFFAQHQVDDLNEQDTPYLAVQRLMPEAPEARVRSRAAQLGFPGGKGDTRVAQLSGGEKARLLMGLCTFAGPHLLILDEPTNHLDIDSRSALAEAINEFSGAVILISHDQYLLEACADRLWLVADGGVKPFDGDMADYRKFVLEQARKPKERDGAGGNAALEARRNAAQARKDAAPLAKKVKAAEEKMEKFSTLIGKVDLMLADPRAFERNPQEAAKLSQQRAELERALSQAEEEWLELSADYEALVNG</sequence>
<keyword evidence="7" id="KW-1185">Reference proteome</keyword>
<proteinExistence type="inferred from homology"/>
<keyword evidence="2" id="KW-0677">Repeat</keyword>
<dbReference type="Gene3D" id="1.10.287.380">
    <property type="entry name" value="Valyl-tRNA synthetase, C-terminal domain"/>
    <property type="match status" value="1"/>
</dbReference>
<evidence type="ECO:0000256" key="3">
    <source>
        <dbReference type="ARBA" id="ARBA00022741"/>
    </source>
</evidence>
<evidence type="ECO:0000256" key="1">
    <source>
        <dbReference type="ARBA" id="ARBA00005417"/>
    </source>
</evidence>
<dbReference type="InterPro" id="IPR032781">
    <property type="entry name" value="ABC_tran_Xtn"/>
</dbReference>
<dbReference type="InterPro" id="IPR037118">
    <property type="entry name" value="Val-tRNA_synth_C_sf"/>
</dbReference>
<gene>
    <name evidence="6" type="ORF">CCR94_15015</name>
</gene>
<dbReference type="PROSITE" id="PS50893">
    <property type="entry name" value="ABC_TRANSPORTER_2"/>
    <property type="match status" value="2"/>
</dbReference>
<dbReference type="GO" id="GO:0016887">
    <property type="term" value="F:ATP hydrolysis activity"/>
    <property type="evidence" value="ECO:0007669"/>
    <property type="project" value="InterPro"/>
</dbReference>
<dbReference type="InterPro" id="IPR027417">
    <property type="entry name" value="P-loop_NTPase"/>
</dbReference>
<evidence type="ECO:0000313" key="6">
    <source>
        <dbReference type="EMBL" id="PPQ29632.1"/>
    </source>
</evidence>
<dbReference type="OrthoDB" id="9808609at2"/>
<dbReference type="InterPro" id="IPR003593">
    <property type="entry name" value="AAA+_ATPase"/>
</dbReference>
<dbReference type="AlphaFoldDB" id="A0A2S6N4V0"/>
<dbReference type="Pfam" id="PF16326">
    <property type="entry name" value="ABC_tran_CTD"/>
    <property type="match status" value="1"/>
</dbReference>
<evidence type="ECO:0000256" key="4">
    <source>
        <dbReference type="ARBA" id="ARBA00022840"/>
    </source>
</evidence>
<dbReference type="InterPro" id="IPR017871">
    <property type="entry name" value="ABC_transporter-like_CS"/>
</dbReference>
<protein>
    <submittedName>
        <fullName evidence="6">Glycosyl transferase family 1</fullName>
    </submittedName>
</protein>
<dbReference type="PANTHER" id="PTHR19211:SF14">
    <property type="entry name" value="ATP-BINDING CASSETTE SUB-FAMILY F MEMBER 1"/>
    <property type="match status" value="1"/>
</dbReference>
<keyword evidence="4" id="KW-0067">ATP-binding</keyword>
<name>A0A2S6N4V0_9HYPH</name>
<keyword evidence="3" id="KW-0547">Nucleotide-binding</keyword>
<dbReference type="GO" id="GO:0003677">
    <property type="term" value="F:DNA binding"/>
    <property type="evidence" value="ECO:0007669"/>
    <property type="project" value="InterPro"/>
</dbReference>